<dbReference type="Proteomes" id="UP000217199">
    <property type="component" value="Unassembled WGS sequence"/>
</dbReference>
<name>A0A286UDF1_9AGAM</name>
<sequence length="81" mass="9004">MPSFLSSAGIIYYESCVLISWVEINKFTPLSQLDPPVLLMLWPSLFLAKVIPGQQLMLATPPSSRDRKFYNSALGTGKKSI</sequence>
<reference evidence="1 2" key="1">
    <citation type="journal article" date="2017" name="Mol. Ecol.">
        <title>Comparative and population genomic landscape of Phellinus noxius: A hypervariable fungus causing root rot in trees.</title>
        <authorList>
            <person name="Chung C.L."/>
            <person name="Lee T.J."/>
            <person name="Akiba M."/>
            <person name="Lee H.H."/>
            <person name="Kuo T.H."/>
            <person name="Liu D."/>
            <person name="Ke H.M."/>
            <person name="Yokoi T."/>
            <person name="Roa M.B."/>
            <person name="Lu M.J."/>
            <person name="Chang Y.Y."/>
            <person name="Ann P.J."/>
            <person name="Tsai J.N."/>
            <person name="Chen C.Y."/>
            <person name="Tzean S.S."/>
            <person name="Ota Y."/>
            <person name="Hattori T."/>
            <person name="Sahashi N."/>
            <person name="Liou R.F."/>
            <person name="Kikuchi T."/>
            <person name="Tsai I.J."/>
        </authorList>
    </citation>
    <scope>NUCLEOTIDE SEQUENCE [LARGE SCALE GENOMIC DNA]</scope>
    <source>
        <strain evidence="1 2">FFPRI411160</strain>
    </source>
</reference>
<evidence type="ECO:0000313" key="1">
    <source>
        <dbReference type="EMBL" id="PAV17642.1"/>
    </source>
</evidence>
<dbReference type="EMBL" id="NBII01000006">
    <property type="protein sequence ID" value="PAV17642.1"/>
    <property type="molecule type" value="Genomic_DNA"/>
</dbReference>
<organism evidence="1 2">
    <name type="scientific">Pyrrhoderma noxium</name>
    <dbReference type="NCBI Taxonomy" id="2282107"/>
    <lineage>
        <taxon>Eukaryota</taxon>
        <taxon>Fungi</taxon>
        <taxon>Dikarya</taxon>
        <taxon>Basidiomycota</taxon>
        <taxon>Agaricomycotina</taxon>
        <taxon>Agaricomycetes</taxon>
        <taxon>Hymenochaetales</taxon>
        <taxon>Hymenochaetaceae</taxon>
        <taxon>Pyrrhoderma</taxon>
    </lineage>
</organism>
<evidence type="ECO:0000313" key="2">
    <source>
        <dbReference type="Proteomes" id="UP000217199"/>
    </source>
</evidence>
<comment type="caution">
    <text evidence="1">The sequence shown here is derived from an EMBL/GenBank/DDBJ whole genome shotgun (WGS) entry which is preliminary data.</text>
</comment>
<dbReference type="InParanoid" id="A0A286UDF1"/>
<keyword evidence="2" id="KW-1185">Reference proteome</keyword>
<gene>
    <name evidence="1" type="ORF">PNOK_0612800</name>
</gene>
<accession>A0A286UDF1</accession>
<dbReference type="AlphaFoldDB" id="A0A286UDF1"/>
<protein>
    <submittedName>
        <fullName evidence="1">Uncharacterized protein</fullName>
    </submittedName>
</protein>
<proteinExistence type="predicted"/>